<gene>
    <name evidence="10" type="ORF">DC041_0008789</name>
</gene>
<proteinExistence type="inferred from homology"/>
<evidence type="ECO:0000313" key="10">
    <source>
        <dbReference type="EMBL" id="RTG88485.1"/>
    </source>
</evidence>
<evidence type="ECO:0000256" key="6">
    <source>
        <dbReference type="ARBA" id="ARBA00022737"/>
    </source>
</evidence>
<dbReference type="GO" id="GO:0005739">
    <property type="term" value="C:mitochondrion"/>
    <property type="evidence" value="ECO:0007669"/>
    <property type="project" value="UniProtKB-SubCell"/>
</dbReference>
<evidence type="ECO:0000313" key="11">
    <source>
        <dbReference type="Proteomes" id="UP000290809"/>
    </source>
</evidence>
<evidence type="ECO:0000256" key="8">
    <source>
        <dbReference type="ARBA" id="ARBA00023128"/>
    </source>
</evidence>
<protein>
    <submittedName>
        <fullName evidence="10">NADH dehydrogenase (Ubiquinone) 1 alpha subcomplex subunit 8</fullName>
    </submittedName>
</protein>
<keyword evidence="10" id="KW-0830">Ubiquinone</keyword>
<comment type="similarity">
    <text evidence="3">Belongs to the complex I NDUFA8 subunit family.</text>
</comment>
<dbReference type="InterPro" id="IPR016680">
    <property type="entry name" value="NDUFA8"/>
</dbReference>
<reference evidence="10 11" key="1">
    <citation type="journal article" date="2019" name="PLoS Pathog.">
        <title>Genome sequence of the bovine parasite Schistosoma bovis Tanzania.</title>
        <authorList>
            <person name="Oey H."/>
            <person name="Zakrzewski M."/>
            <person name="Gobert G."/>
            <person name="Gravermann K."/>
            <person name="Stoye J."/>
            <person name="Jones M."/>
            <person name="Mcmanus D."/>
            <person name="Krause L."/>
        </authorList>
    </citation>
    <scope>NUCLEOTIDE SEQUENCE [LARGE SCALE GENOMIC DNA]</scope>
    <source>
        <strain evidence="10 11">TAN1997</strain>
    </source>
</reference>
<comment type="caution">
    <text evidence="10">The sequence shown here is derived from an EMBL/GenBank/DDBJ whole genome shotgun (WGS) entry which is preliminary data.</text>
</comment>
<evidence type="ECO:0000256" key="2">
    <source>
        <dbReference type="ARBA" id="ARBA00004173"/>
    </source>
</evidence>
<evidence type="ECO:0000256" key="4">
    <source>
        <dbReference type="ARBA" id="ARBA00022448"/>
    </source>
</evidence>
<keyword evidence="6" id="KW-0677">Repeat</keyword>
<evidence type="ECO:0000256" key="9">
    <source>
        <dbReference type="ARBA" id="ARBA00023157"/>
    </source>
</evidence>
<dbReference type="PANTHER" id="PTHR13344">
    <property type="entry name" value="NADH-UBIQUINONE OXIDOREDUCTASE"/>
    <property type="match status" value="1"/>
</dbReference>
<keyword evidence="8" id="KW-0496">Mitochondrion</keyword>
<dbReference type="PANTHER" id="PTHR13344:SF0">
    <property type="entry name" value="NADH DEHYDROGENASE [UBIQUINONE] 1 ALPHA SUBCOMPLEX SUBUNIT 8"/>
    <property type="match status" value="1"/>
</dbReference>
<sequence>MDVLMGHPFMHSPESQQLIVVWNQYTLSSIFKEENGKVQSYHRPVYIILEVTGDFETGLNNAKGGQRSRSIYISKRQRHWILDKGRYQIPGVLTTRSVQFNRFHIRKEMVSLDVPLPTIEELTVPELKISKCPLLAASIHLGKFCDNESKEFMLCHYETHDPRACLGEGKALTSCAQTFFKQIKRHCEDEFRNYFTCLHKYGGPAYSLTKCRVAQYPFDECIKTHLNQERPKTDYFNVVRLHKTNRPRYKPGLAPMPERIPDLPNLDHFEEPERIKHREKMNELLT</sequence>
<evidence type="ECO:0000256" key="5">
    <source>
        <dbReference type="ARBA" id="ARBA00022660"/>
    </source>
</evidence>
<keyword evidence="4" id="KW-0813">Transport</keyword>
<dbReference type="STRING" id="6184.A0A430QLB0"/>
<dbReference type="AlphaFoldDB" id="A0A430QLB0"/>
<comment type="function">
    <text evidence="1">Accessory subunit of the mitochondrial membrane respiratory chain NADH dehydrogenase (Complex I), that is believed not to be involved in catalysis. Complex I functions in the transfer of electrons from NADH to the respiratory chain. The immediate electron acceptor for the enzyme is believed to be ubiquinone.</text>
</comment>
<keyword evidence="5" id="KW-0679">Respiratory chain</keyword>
<dbReference type="GO" id="GO:0006120">
    <property type="term" value="P:mitochondrial electron transport, NADH to ubiquinone"/>
    <property type="evidence" value="ECO:0007669"/>
    <property type="project" value="InterPro"/>
</dbReference>
<keyword evidence="7" id="KW-0249">Electron transport</keyword>
<keyword evidence="9" id="KW-1015">Disulfide bond</keyword>
<evidence type="ECO:0000256" key="3">
    <source>
        <dbReference type="ARBA" id="ARBA00010705"/>
    </source>
</evidence>
<accession>A0A430QLB0</accession>
<evidence type="ECO:0000256" key="1">
    <source>
        <dbReference type="ARBA" id="ARBA00003195"/>
    </source>
</evidence>
<evidence type="ECO:0000256" key="7">
    <source>
        <dbReference type="ARBA" id="ARBA00022982"/>
    </source>
</evidence>
<comment type="subcellular location">
    <subcellularLocation>
        <location evidence="2">Mitochondrion</location>
    </subcellularLocation>
</comment>
<organism evidence="10 11">
    <name type="scientific">Schistosoma bovis</name>
    <name type="common">Blood fluke</name>
    <dbReference type="NCBI Taxonomy" id="6184"/>
    <lineage>
        <taxon>Eukaryota</taxon>
        <taxon>Metazoa</taxon>
        <taxon>Spiralia</taxon>
        <taxon>Lophotrochozoa</taxon>
        <taxon>Platyhelminthes</taxon>
        <taxon>Trematoda</taxon>
        <taxon>Digenea</taxon>
        <taxon>Strigeidida</taxon>
        <taxon>Schistosomatoidea</taxon>
        <taxon>Schistosomatidae</taxon>
        <taxon>Schistosoma</taxon>
    </lineage>
</organism>
<dbReference type="Proteomes" id="UP000290809">
    <property type="component" value="Unassembled WGS sequence"/>
</dbReference>
<keyword evidence="11" id="KW-1185">Reference proteome</keyword>
<name>A0A430QLB0_SCHBO</name>
<dbReference type="EMBL" id="QMKO01001575">
    <property type="protein sequence ID" value="RTG88485.1"/>
    <property type="molecule type" value="Genomic_DNA"/>
</dbReference>